<feature type="transmembrane region" description="Helical" evidence="6">
    <location>
        <begin position="26"/>
        <end position="47"/>
    </location>
</feature>
<feature type="transmembrane region" description="Helical" evidence="6">
    <location>
        <begin position="59"/>
        <end position="78"/>
    </location>
</feature>
<gene>
    <name evidence="7" type="ORF">B5M42_15635</name>
</gene>
<reference evidence="7 8" key="1">
    <citation type="submission" date="2017-03" db="EMBL/GenBank/DDBJ databases">
        <title>Isolation of Levoglucosan Utilizing Bacteria.</title>
        <authorList>
            <person name="Arya A.S."/>
        </authorList>
    </citation>
    <scope>NUCLEOTIDE SEQUENCE [LARGE SCALE GENOMIC DNA]</scope>
    <source>
        <strain evidence="7 8">MEC069</strain>
    </source>
</reference>
<feature type="transmembrane region" description="Helical" evidence="6">
    <location>
        <begin position="377"/>
        <end position="394"/>
    </location>
</feature>
<feature type="transmembrane region" description="Helical" evidence="6">
    <location>
        <begin position="204"/>
        <end position="226"/>
    </location>
</feature>
<sequence length="407" mass="43175">MGAVLGSGILILPGYTAEVAGPASILSWLLLSLLSIPVAYTFARLALRFAHFGGLATMIRHAFGPVWGAVAGWWFIVWVGTGQTVVGLTGAAYVTHAFGLPSGWSFGIAFLFLLAALLSNFGGMRVSGGVSLLLSGAVLLLLVATIALALPRLEPSAFTPFAPHGAAGAGRACVLIFWAFFGWESITHLVPEFRNPQRDVLRSTWASVFLIGAVYTLLAVVTIGTHTYGSGAGTDAPLAALMSRTIGFSAAAATAAVACIVCLGTLNVYVASISRLGHALAAEGQLPRWLGGVNRRGFPYRTGLFLFATNAVELLLSYWRSLGADKLILLPTTLGICLYVLASLACVKLLWHDKAGRWSALLAALCCLLIAPFAREFLLAPLLVGLACWLYLRWRRGRERRTGRSGS</sequence>
<comment type="caution">
    <text evidence="7">The sequence shown here is derived from an EMBL/GenBank/DDBJ whole genome shotgun (WGS) entry which is preliminary data.</text>
</comment>
<dbReference type="Pfam" id="PF13520">
    <property type="entry name" value="AA_permease_2"/>
    <property type="match status" value="1"/>
</dbReference>
<feature type="transmembrane region" description="Helical" evidence="6">
    <location>
        <begin position="304"/>
        <end position="322"/>
    </location>
</feature>
<dbReference type="GO" id="GO:0005886">
    <property type="term" value="C:plasma membrane"/>
    <property type="evidence" value="ECO:0007669"/>
    <property type="project" value="UniProtKB-SubCell"/>
</dbReference>
<feature type="transmembrane region" description="Helical" evidence="6">
    <location>
        <begin position="328"/>
        <end position="350"/>
    </location>
</feature>
<name>A0A4Y8PYX0_9BACL</name>
<feature type="transmembrane region" description="Helical" evidence="6">
    <location>
        <begin position="162"/>
        <end position="183"/>
    </location>
</feature>
<evidence type="ECO:0000256" key="1">
    <source>
        <dbReference type="ARBA" id="ARBA00004651"/>
    </source>
</evidence>
<dbReference type="InterPro" id="IPR002293">
    <property type="entry name" value="AA/rel_permease1"/>
</dbReference>
<evidence type="ECO:0000256" key="3">
    <source>
        <dbReference type="ARBA" id="ARBA00022692"/>
    </source>
</evidence>
<keyword evidence="4 6" id="KW-1133">Transmembrane helix</keyword>
<protein>
    <submittedName>
        <fullName evidence="7">Amino acid permease</fullName>
    </submittedName>
</protein>
<dbReference type="InterPro" id="IPR050367">
    <property type="entry name" value="APC_superfamily"/>
</dbReference>
<dbReference type="Proteomes" id="UP000298246">
    <property type="component" value="Unassembled WGS sequence"/>
</dbReference>
<evidence type="ECO:0000313" key="8">
    <source>
        <dbReference type="Proteomes" id="UP000298246"/>
    </source>
</evidence>
<feature type="transmembrane region" description="Helical" evidence="6">
    <location>
        <begin position="355"/>
        <end position="371"/>
    </location>
</feature>
<evidence type="ECO:0000256" key="2">
    <source>
        <dbReference type="ARBA" id="ARBA00022475"/>
    </source>
</evidence>
<evidence type="ECO:0000256" key="4">
    <source>
        <dbReference type="ARBA" id="ARBA00022989"/>
    </source>
</evidence>
<keyword evidence="3 6" id="KW-0812">Transmembrane</keyword>
<dbReference type="Gene3D" id="1.20.1740.10">
    <property type="entry name" value="Amino acid/polyamine transporter I"/>
    <property type="match status" value="1"/>
</dbReference>
<dbReference type="PANTHER" id="PTHR42770">
    <property type="entry name" value="AMINO ACID TRANSPORTER-RELATED"/>
    <property type="match status" value="1"/>
</dbReference>
<keyword evidence="2" id="KW-1003">Cell membrane</keyword>
<dbReference type="OrthoDB" id="178667at2"/>
<keyword evidence="5 6" id="KW-0472">Membrane</keyword>
<organism evidence="7 8">
    <name type="scientific">Paenibacillus athensensis</name>
    <dbReference type="NCBI Taxonomy" id="1967502"/>
    <lineage>
        <taxon>Bacteria</taxon>
        <taxon>Bacillati</taxon>
        <taxon>Bacillota</taxon>
        <taxon>Bacilli</taxon>
        <taxon>Bacillales</taxon>
        <taxon>Paenibacillaceae</taxon>
        <taxon>Paenibacillus</taxon>
    </lineage>
</organism>
<comment type="subcellular location">
    <subcellularLocation>
        <location evidence="1">Cell membrane</location>
        <topology evidence="1">Multi-pass membrane protein</topology>
    </subcellularLocation>
</comment>
<dbReference type="AlphaFoldDB" id="A0A4Y8PYX0"/>
<feature type="transmembrane region" description="Helical" evidence="6">
    <location>
        <begin position="130"/>
        <end position="150"/>
    </location>
</feature>
<dbReference type="PIRSF" id="PIRSF006060">
    <property type="entry name" value="AA_transporter"/>
    <property type="match status" value="1"/>
</dbReference>
<dbReference type="EMBL" id="MYFO01000021">
    <property type="protein sequence ID" value="TFE86109.1"/>
    <property type="molecule type" value="Genomic_DNA"/>
</dbReference>
<evidence type="ECO:0000256" key="5">
    <source>
        <dbReference type="ARBA" id="ARBA00023136"/>
    </source>
</evidence>
<accession>A0A4Y8PYX0</accession>
<evidence type="ECO:0000313" key="7">
    <source>
        <dbReference type="EMBL" id="TFE86109.1"/>
    </source>
</evidence>
<feature type="transmembrane region" description="Helical" evidence="6">
    <location>
        <begin position="246"/>
        <end position="270"/>
    </location>
</feature>
<feature type="transmembrane region" description="Helical" evidence="6">
    <location>
        <begin position="98"/>
        <end position="118"/>
    </location>
</feature>
<evidence type="ECO:0000256" key="6">
    <source>
        <dbReference type="SAM" id="Phobius"/>
    </source>
</evidence>
<dbReference type="GO" id="GO:0022857">
    <property type="term" value="F:transmembrane transporter activity"/>
    <property type="evidence" value="ECO:0007669"/>
    <property type="project" value="InterPro"/>
</dbReference>
<dbReference type="PANTHER" id="PTHR42770:SF13">
    <property type="entry name" value="L-METHIONINE_BRANCHED-CHAIN AMINO ACID EXPORTER YJEH"/>
    <property type="match status" value="1"/>
</dbReference>
<proteinExistence type="predicted"/>
<keyword evidence="8" id="KW-1185">Reference proteome</keyword>